<evidence type="ECO:0000256" key="1">
    <source>
        <dbReference type="ARBA" id="ARBA00010128"/>
    </source>
</evidence>
<dbReference type="GO" id="GO:0005737">
    <property type="term" value="C:cytoplasm"/>
    <property type="evidence" value="ECO:0007669"/>
    <property type="project" value="TreeGrafter"/>
</dbReference>
<dbReference type="Gene3D" id="3.40.30.10">
    <property type="entry name" value="Glutaredoxin"/>
    <property type="match status" value="2"/>
</dbReference>
<dbReference type="NCBIfam" id="TIGR01614">
    <property type="entry name" value="PME_inhib"/>
    <property type="match status" value="1"/>
</dbReference>
<dbReference type="SFLD" id="SFLDS00019">
    <property type="entry name" value="Glutathione_Transferase_(cytos"/>
    <property type="match status" value="1"/>
</dbReference>
<dbReference type="AlphaFoldDB" id="A0A835FKD1"/>
<dbReference type="Pfam" id="PF00043">
    <property type="entry name" value="GST_C"/>
    <property type="match status" value="2"/>
</dbReference>
<dbReference type="GO" id="GO:0006749">
    <property type="term" value="P:glutathione metabolic process"/>
    <property type="evidence" value="ECO:0007669"/>
    <property type="project" value="TreeGrafter"/>
</dbReference>
<dbReference type="PANTHER" id="PTHR43900:SF59">
    <property type="entry name" value="GLUTATHIONE TRANSFERASE"/>
    <property type="match status" value="1"/>
</dbReference>
<reference evidence="8" key="1">
    <citation type="submission" date="2020-07" db="EMBL/GenBank/DDBJ databases">
        <title>Genome sequence and genetic diversity analysis of an under-domesticated orphan crop, white fonio (Digitaria exilis).</title>
        <authorList>
            <person name="Bennetzen J.L."/>
            <person name="Chen S."/>
            <person name="Ma X."/>
            <person name="Wang X."/>
            <person name="Yssel A.E.J."/>
            <person name="Chaluvadi S.R."/>
            <person name="Johnson M."/>
            <person name="Gangashetty P."/>
            <person name="Hamidou F."/>
            <person name="Sanogo M.D."/>
            <person name="Zwaenepoel A."/>
            <person name="Wallace J."/>
            <person name="Van De Peer Y."/>
            <person name="Van Deynze A."/>
        </authorList>
    </citation>
    <scope>NUCLEOTIDE SEQUENCE</scope>
    <source>
        <tissue evidence="8">Leaves</tissue>
    </source>
</reference>
<dbReference type="InterPro" id="IPR036249">
    <property type="entry name" value="Thioredoxin-like_sf"/>
</dbReference>
<feature type="region of interest" description="Disordered" evidence="5">
    <location>
        <begin position="39"/>
        <end position="65"/>
    </location>
</feature>
<dbReference type="Gramene" id="DexiUA01G0001370.1">
    <property type="protein sequence ID" value="DexiUA01G0001370.1:cds"/>
    <property type="gene ID" value="DexiUA01G0001370"/>
</dbReference>
<comment type="similarity">
    <text evidence="1">Belongs to the GST superfamily. Phi family.</text>
</comment>
<evidence type="ECO:0000256" key="4">
    <source>
        <dbReference type="ARBA" id="ARBA00047960"/>
    </source>
</evidence>
<evidence type="ECO:0000256" key="5">
    <source>
        <dbReference type="SAM" id="MobiDB-lite"/>
    </source>
</evidence>
<dbReference type="Gene3D" id="1.20.140.40">
    <property type="entry name" value="Invertase/pectin methylesterase inhibitor family protein"/>
    <property type="match status" value="1"/>
</dbReference>
<proteinExistence type="inferred from homology"/>
<dbReference type="InterPro" id="IPR036282">
    <property type="entry name" value="Glutathione-S-Trfase_C_sf"/>
</dbReference>
<dbReference type="EC" id="2.5.1.18" evidence="2"/>
<dbReference type="SUPFAM" id="SSF101148">
    <property type="entry name" value="Plant invertase/pectin methylesterase inhibitor"/>
    <property type="match status" value="1"/>
</dbReference>
<evidence type="ECO:0000256" key="3">
    <source>
        <dbReference type="ARBA" id="ARBA00022679"/>
    </source>
</evidence>
<accession>A0A835FKD1</accession>
<dbReference type="GO" id="GO:0004857">
    <property type="term" value="F:enzyme inhibitor activity"/>
    <property type="evidence" value="ECO:0007669"/>
    <property type="project" value="InterPro"/>
</dbReference>
<comment type="caution">
    <text evidence="8">The sequence shown here is derived from an EMBL/GenBank/DDBJ whole genome shotgun (WGS) entry which is preliminary data.</text>
</comment>
<dbReference type="InterPro" id="IPR010987">
    <property type="entry name" value="Glutathione-S-Trfase_C-like"/>
</dbReference>
<feature type="domain" description="GST N-terminal" evidence="6">
    <location>
        <begin position="314"/>
        <end position="405"/>
    </location>
</feature>
<dbReference type="SUPFAM" id="SSF52833">
    <property type="entry name" value="Thioredoxin-like"/>
    <property type="match status" value="2"/>
</dbReference>
<dbReference type="Pfam" id="PF02798">
    <property type="entry name" value="GST_N"/>
    <property type="match status" value="2"/>
</dbReference>
<dbReference type="InterPro" id="IPR034347">
    <property type="entry name" value="GST_Phi_C"/>
</dbReference>
<dbReference type="EMBL" id="JACEFO010000618">
    <property type="protein sequence ID" value="KAF8762621.1"/>
    <property type="molecule type" value="Genomic_DNA"/>
</dbReference>
<dbReference type="GO" id="GO:0009635">
    <property type="term" value="P:response to herbicide"/>
    <property type="evidence" value="ECO:0007669"/>
    <property type="project" value="UniProtKB-ARBA"/>
</dbReference>
<dbReference type="FunFam" id="3.40.30.10:FF:000016">
    <property type="entry name" value="Glutathione S-transferase F2"/>
    <property type="match status" value="2"/>
</dbReference>
<dbReference type="SUPFAM" id="SSF47616">
    <property type="entry name" value="GST C-terminal domain-like"/>
    <property type="match status" value="2"/>
</dbReference>
<feature type="domain" description="GST C-terminal" evidence="7">
    <location>
        <begin position="415"/>
        <end position="537"/>
    </location>
</feature>
<dbReference type="FunFam" id="1.20.1050.10:FF:000004">
    <property type="entry name" value="Glutathione S-transferase F2"/>
    <property type="match status" value="2"/>
</dbReference>
<feature type="region of interest" description="Disordered" evidence="5">
    <location>
        <begin position="1"/>
        <end position="25"/>
    </location>
</feature>
<dbReference type="GO" id="GO:0004364">
    <property type="term" value="F:glutathione transferase activity"/>
    <property type="evidence" value="ECO:0007669"/>
    <property type="project" value="UniProtKB-EC"/>
</dbReference>
<dbReference type="PROSITE" id="PS50404">
    <property type="entry name" value="GST_NTER"/>
    <property type="match status" value="2"/>
</dbReference>
<dbReference type="CDD" id="cd03187">
    <property type="entry name" value="GST_C_Phi"/>
    <property type="match status" value="2"/>
</dbReference>
<feature type="domain" description="GST N-terminal" evidence="6">
    <location>
        <begin position="85"/>
        <end position="166"/>
    </location>
</feature>
<evidence type="ECO:0000313" key="8">
    <source>
        <dbReference type="EMBL" id="KAF8762621.1"/>
    </source>
</evidence>
<protein>
    <recommendedName>
        <fullName evidence="2">glutathione transferase</fullName>
        <ecNumber evidence="2">2.5.1.18</ecNumber>
    </recommendedName>
</protein>
<dbReference type="SFLD" id="SFLDG00358">
    <property type="entry name" value="Main_(cytGST)"/>
    <property type="match status" value="1"/>
</dbReference>
<evidence type="ECO:0000259" key="6">
    <source>
        <dbReference type="PROSITE" id="PS50404"/>
    </source>
</evidence>
<evidence type="ECO:0000256" key="2">
    <source>
        <dbReference type="ARBA" id="ARBA00012452"/>
    </source>
</evidence>
<sequence>MSEDDDGFVSPSSTPLGPFMCPGDRGRLWTGQEIRVRRISTSAGGDESTTRRTHQPASLTPSLPSSSLDCRCRVTYGVVAMASATTTKVYGWAMSPFVSRALLCLEEAGVAYELVPMSQAAGDHRIPDYLARNPFGQVPVLEDGGITVFGSLERSAMVDVWLEVEAHQLHPVMAAIAMECLFTASLGRARDQAVVDENVEKLKKVLEVYESRLSRSRYLAGDFVSLADLSHFTLIHYFMATEYAALVEAQPHVRAWWEELAARPAARKVAAFMPLDFAAAKKDESLGLVISVTTSTFLETSLLYSQLEAIMESGVVKVYGPAVSPYVATVLVCLEEAGVAYEVVPLDMAAREQKAPHHLARNLVALPPSCQQPFGTIPALEDGDLTLFESRAISRYVLRKYGSNAGAADLLREGNLKEASMVDTWLEVEAHQYHPACVILPMIGGARDQRVVDEHAGRLGEVLRVYDAVLGERDYLAGDFVSLADVAHFGFTHYLMGTEYAALVEERPNVRAWWERLSARPAVRKVAALMSTVAVAVLAVVSATASRAAEATIESTCSAAATQDRRVDVAFCSRQFAAYHGAAEEAGPWGLARTAALVGVNLADDAAYDIGEGTIRAPPASGERGKAAMDECARAYDAVGMAFAEAADELGARRYAAAEERFARVAALARRCDGDLAVAGVRTPPELARYSAECQQMAVIGIAITNLIT</sequence>
<dbReference type="PROSITE" id="PS50405">
    <property type="entry name" value="GST_CTER"/>
    <property type="match status" value="2"/>
</dbReference>
<dbReference type="InterPro" id="IPR006501">
    <property type="entry name" value="Pectinesterase_inhib_dom"/>
</dbReference>
<feature type="compositionally biased region" description="Low complexity" evidence="5">
    <location>
        <begin position="56"/>
        <end position="65"/>
    </location>
</feature>
<comment type="catalytic activity">
    <reaction evidence="4">
        <text>RX + glutathione = an S-substituted glutathione + a halide anion + H(+)</text>
        <dbReference type="Rhea" id="RHEA:16437"/>
        <dbReference type="ChEBI" id="CHEBI:15378"/>
        <dbReference type="ChEBI" id="CHEBI:16042"/>
        <dbReference type="ChEBI" id="CHEBI:17792"/>
        <dbReference type="ChEBI" id="CHEBI:57925"/>
        <dbReference type="ChEBI" id="CHEBI:90779"/>
        <dbReference type="EC" id="2.5.1.18"/>
    </reaction>
</comment>
<feature type="domain" description="GST C-terminal" evidence="7">
    <location>
        <begin position="151"/>
        <end position="277"/>
    </location>
</feature>
<dbReference type="PANTHER" id="PTHR43900">
    <property type="entry name" value="GLUTATHIONE S-TRANSFERASE RHO"/>
    <property type="match status" value="1"/>
</dbReference>
<dbReference type="CDD" id="cd03053">
    <property type="entry name" value="GST_N_Phi"/>
    <property type="match status" value="1"/>
</dbReference>
<gene>
    <name evidence="8" type="ORF">HU200_009147</name>
</gene>
<dbReference type="InterPro" id="IPR004046">
    <property type="entry name" value="GST_C"/>
</dbReference>
<organism evidence="8 9">
    <name type="scientific">Digitaria exilis</name>
    <dbReference type="NCBI Taxonomy" id="1010633"/>
    <lineage>
        <taxon>Eukaryota</taxon>
        <taxon>Viridiplantae</taxon>
        <taxon>Streptophyta</taxon>
        <taxon>Embryophyta</taxon>
        <taxon>Tracheophyta</taxon>
        <taxon>Spermatophyta</taxon>
        <taxon>Magnoliopsida</taxon>
        <taxon>Liliopsida</taxon>
        <taxon>Poales</taxon>
        <taxon>Poaceae</taxon>
        <taxon>PACMAD clade</taxon>
        <taxon>Panicoideae</taxon>
        <taxon>Panicodae</taxon>
        <taxon>Paniceae</taxon>
        <taxon>Anthephorinae</taxon>
        <taxon>Digitaria</taxon>
    </lineage>
</organism>
<dbReference type="Proteomes" id="UP000636709">
    <property type="component" value="Unassembled WGS sequence"/>
</dbReference>
<name>A0A835FKD1_9POAL</name>
<dbReference type="InterPro" id="IPR040079">
    <property type="entry name" value="Glutathione_S-Trfase"/>
</dbReference>
<dbReference type="InterPro" id="IPR035513">
    <property type="entry name" value="Invertase/methylesterase_inhib"/>
</dbReference>
<dbReference type="GO" id="GO:0043295">
    <property type="term" value="F:glutathione binding"/>
    <property type="evidence" value="ECO:0007669"/>
    <property type="project" value="TreeGrafter"/>
</dbReference>
<keyword evidence="9" id="KW-1185">Reference proteome</keyword>
<dbReference type="OrthoDB" id="584361at2759"/>
<dbReference type="Gene3D" id="1.20.1050.10">
    <property type="match status" value="2"/>
</dbReference>
<evidence type="ECO:0000313" key="9">
    <source>
        <dbReference type="Proteomes" id="UP000636709"/>
    </source>
</evidence>
<evidence type="ECO:0000259" key="7">
    <source>
        <dbReference type="PROSITE" id="PS50405"/>
    </source>
</evidence>
<dbReference type="InterPro" id="IPR004045">
    <property type="entry name" value="Glutathione_S-Trfase_N"/>
</dbReference>
<keyword evidence="3" id="KW-0808">Transferase</keyword>